<keyword evidence="3" id="KW-1185">Reference proteome</keyword>
<reference evidence="2 3" key="1">
    <citation type="journal article" date="2019" name="Nat. Plants">
        <title>Genome sequencing of Musa balbisiana reveals subgenome evolution and function divergence in polyploid bananas.</title>
        <authorList>
            <person name="Yao X."/>
        </authorList>
    </citation>
    <scope>NUCLEOTIDE SEQUENCE [LARGE SCALE GENOMIC DNA]</scope>
    <source>
        <strain evidence="3">cv. DH-PKW</strain>
        <tissue evidence="2">Leaves</tissue>
    </source>
</reference>
<evidence type="ECO:0000256" key="1">
    <source>
        <dbReference type="SAM" id="MobiDB-lite"/>
    </source>
</evidence>
<comment type="caution">
    <text evidence="2">The sequence shown here is derived from an EMBL/GenBank/DDBJ whole genome shotgun (WGS) entry which is preliminary data.</text>
</comment>
<protein>
    <submittedName>
        <fullName evidence="2">Uncharacterized protein</fullName>
    </submittedName>
</protein>
<proteinExistence type="predicted"/>
<sequence length="111" mass="12283">MDRALLFTYNPASPIVRVSIPVSSSMRTDQPNPGIPIRITPRKTTDPSNSTRSIEFLRTDDRGGRDIGGERGVLVTNRGGLLWCDRAMSAEFPVVSQNLRYSCSRRDSSAL</sequence>
<dbReference type="EMBL" id="PYDT01000011">
    <property type="protein sequence ID" value="THU45746.1"/>
    <property type="molecule type" value="Genomic_DNA"/>
</dbReference>
<organism evidence="2 3">
    <name type="scientific">Musa balbisiana</name>
    <name type="common">Banana</name>
    <dbReference type="NCBI Taxonomy" id="52838"/>
    <lineage>
        <taxon>Eukaryota</taxon>
        <taxon>Viridiplantae</taxon>
        <taxon>Streptophyta</taxon>
        <taxon>Embryophyta</taxon>
        <taxon>Tracheophyta</taxon>
        <taxon>Spermatophyta</taxon>
        <taxon>Magnoliopsida</taxon>
        <taxon>Liliopsida</taxon>
        <taxon>Zingiberales</taxon>
        <taxon>Musaceae</taxon>
        <taxon>Musa</taxon>
    </lineage>
</organism>
<evidence type="ECO:0000313" key="3">
    <source>
        <dbReference type="Proteomes" id="UP000317650"/>
    </source>
</evidence>
<accession>A0A4V4H2U8</accession>
<dbReference type="Proteomes" id="UP000317650">
    <property type="component" value="Chromosome 2"/>
</dbReference>
<gene>
    <name evidence="2" type="ORF">C4D60_Mb02t21230</name>
</gene>
<dbReference type="AlphaFoldDB" id="A0A4V4H2U8"/>
<name>A0A4V4H2U8_MUSBA</name>
<feature type="region of interest" description="Disordered" evidence="1">
    <location>
        <begin position="23"/>
        <end position="51"/>
    </location>
</feature>
<evidence type="ECO:0000313" key="2">
    <source>
        <dbReference type="EMBL" id="THU45746.1"/>
    </source>
</evidence>